<evidence type="ECO:0000313" key="9">
    <source>
        <dbReference type="EMBL" id="MDQ0203233.1"/>
    </source>
</evidence>
<dbReference type="Gene3D" id="1.20.5.100">
    <property type="entry name" value="Cytochrome c1, transmembrane anchor, C-terminal"/>
    <property type="match status" value="1"/>
</dbReference>
<dbReference type="InterPro" id="IPR028357">
    <property type="entry name" value="UDPglc_DH_bac"/>
</dbReference>
<reference evidence="9 10" key="1">
    <citation type="submission" date="2023-07" db="EMBL/GenBank/DDBJ databases">
        <title>Genomic Encyclopedia of Type Strains, Phase IV (KMG-IV): sequencing the most valuable type-strain genomes for metagenomic binning, comparative biology and taxonomic classification.</title>
        <authorList>
            <person name="Goeker M."/>
        </authorList>
    </citation>
    <scope>NUCLEOTIDE SEQUENCE [LARGE SCALE GENOMIC DNA]</scope>
    <source>
        <strain evidence="9 10">DSM 16980</strain>
    </source>
</reference>
<organism evidence="9 10">
    <name type="scientific">Pectinatus haikarae</name>
    <dbReference type="NCBI Taxonomy" id="349096"/>
    <lineage>
        <taxon>Bacteria</taxon>
        <taxon>Bacillati</taxon>
        <taxon>Bacillota</taxon>
        <taxon>Negativicutes</taxon>
        <taxon>Selenomonadales</taxon>
        <taxon>Selenomonadaceae</taxon>
        <taxon>Pectinatus</taxon>
    </lineage>
</organism>
<dbReference type="PIRSF" id="PIRSF500134">
    <property type="entry name" value="UDPglc_DH_bac"/>
    <property type="match status" value="1"/>
</dbReference>
<gene>
    <name evidence="9" type="ORF">J2S01_000949</name>
</gene>
<dbReference type="EMBL" id="JAUSUE010000005">
    <property type="protein sequence ID" value="MDQ0203233.1"/>
    <property type="molecule type" value="Genomic_DNA"/>
</dbReference>
<dbReference type="PIRSF" id="PIRSF000124">
    <property type="entry name" value="UDPglc_GDPman_dh"/>
    <property type="match status" value="1"/>
</dbReference>
<comment type="catalytic activity">
    <reaction evidence="6 7">
        <text>UDP-alpha-D-glucose + 2 NAD(+) + H2O = UDP-alpha-D-glucuronate + 2 NADH + 3 H(+)</text>
        <dbReference type="Rhea" id="RHEA:23596"/>
        <dbReference type="ChEBI" id="CHEBI:15377"/>
        <dbReference type="ChEBI" id="CHEBI:15378"/>
        <dbReference type="ChEBI" id="CHEBI:57540"/>
        <dbReference type="ChEBI" id="CHEBI:57945"/>
        <dbReference type="ChEBI" id="CHEBI:58052"/>
        <dbReference type="ChEBI" id="CHEBI:58885"/>
        <dbReference type="EC" id="1.1.1.22"/>
    </reaction>
</comment>
<dbReference type="Proteomes" id="UP001239167">
    <property type="component" value="Unassembled WGS sequence"/>
</dbReference>
<dbReference type="InterPro" id="IPR036291">
    <property type="entry name" value="NAD(P)-bd_dom_sf"/>
</dbReference>
<dbReference type="NCBIfam" id="TIGR03026">
    <property type="entry name" value="NDP-sugDHase"/>
    <property type="match status" value="1"/>
</dbReference>
<dbReference type="PANTHER" id="PTHR43750:SF3">
    <property type="entry name" value="UDP-GLUCOSE 6-DEHYDROGENASE TUAD"/>
    <property type="match status" value="1"/>
</dbReference>
<protein>
    <recommendedName>
        <fullName evidence="3 7">UDP-glucose 6-dehydrogenase</fullName>
        <ecNumber evidence="3 7">1.1.1.22</ecNumber>
    </recommendedName>
</protein>
<name>A0ABT9Y6G9_9FIRM</name>
<dbReference type="Pfam" id="PF03721">
    <property type="entry name" value="UDPG_MGDP_dh_N"/>
    <property type="match status" value="1"/>
</dbReference>
<dbReference type="InterPro" id="IPR014026">
    <property type="entry name" value="UDP-Glc/GDP-Man_DH_dimer"/>
</dbReference>
<keyword evidence="10" id="KW-1185">Reference proteome</keyword>
<dbReference type="SUPFAM" id="SSF51735">
    <property type="entry name" value="NAD(P)-binding Rossmann-fold domains"/>
    <property type="match status" value="1"/>
</dbReference>
<comment type="pathway">
    <text evidence="1">Nucleotide-sugar biosynthesis; UDP-alpha-D-glucuronate biosynthesis; UDP-alpha-D-glucuronate from UDP-alpha-D-glucose: step 1/1.</text>
</comment>
<evidence type="ECO:0000256" key="1">
    <source>
        <dbReference type="ARBA" id="ARBA00004701"/>
    </source>
</evidence>
<dbReference type="GO" id="GO:0003979">
    <property type="term" value="F:UDP-glucose 6-dehydrogenase activity"/>
    <property type="evidence" value="ECO:0007669"/>
    <property type="project" value="UniProtKB-EC"/>
</dbReference>
<proteinExistence type="inferred from homology"/>
<dbReference type="Pfam" id="PF03720">
    <property type="entry name" value="UDPG_MGDP_dh_C"/>
    <property type="match status" value="1"/>
</dbReference>
<dbReference type="PANTHER" id="PTHR43750">
    <property type="entry name" value="UDP-GLUCOSE 6-DEHYDROGENASE TUAD"/>
    <property type="match status" value="1"/>
</dbReference>
<evidence type="ECO:0000256" key="5">
    <source>
        <dbReference type="ARBA" id="ARBA00023027"/>
    </source>
</evidence>
<evidence type="ECO:0000256" key="6">
    <source>
        <dbReference type="ARBA" id="ARBA00047473"/>
    </source>
</evidence>
<dbReference type="SUPFAM" id="SSF48179">
    <property type="entry name" value="6-phosphogluconate dehydrogenase C-terminal domain-like"/>
    <property type="match status" value="1"/>
</dbReference>
<evidence type="ECO:0000313" key="10">
    <source>
        <dbReference type="Proteomes" id="UP001239167"/>
    </source>
</evidence>
<dbReference type="SUPFAM" id="SSF52413">
    <property type="entry name" value="UDP-glucose/GDP-mannose dehydrogenase C-terminal domain"/>
    <property type="match status" value="1"/>
</dbReference>
<sequence>MKIAMIGTGYVGLVTGTCFAETGNDVICVDVNEKKINELRNGNIPIYEPGLADMVKNNHARGNLAFTTDIGEALKKANVCFIAVGTPMGEDGSADLRYVLAAARDIGRNMVHDMYVVDKSTVPVGTGERVRSAIAEELKKRNSELKFDIISNPEFLKEGNACADFMTPDRVIIGSENPASIEVMKELYEPFIRSREVFIIMDVKSAELTKYAANAMLATKISFINEVANIAERVGADVNKVRHGIGSDRRIGYSFINPGCGYGGSCFPKDVQALIKTSSEYGYEAELLQSVEKVNANQKKVLGRKVVNIFGDDLRGKVFAVWGLAFKPGTDDMREAPSISLIRELVSRGAEVKVYDPKAAGMAREFYLKDIAVTYTDNKYDALDGADALVLVTEWKEFQSPDFMEIKNRLKGKYIFDGRNQYKVKTLEKFGLSYVQMGVR</sequence>
<accession>A0ABT9Y6G9</accession>
<dbReference type="EC" id="1.1.1.22" evidence="3 7"/>
<dbReference type="InterPro" id="IPR001732">
    <property type="entry name" value="UDP-Glc/GDP-Man_DH_N"/>
</dbReference>
<keyword evidence="5 7" id="KW-0520">NAD</keyword>
<dbReference type="Pfam" id="PF00984">
    <property type="entry name" value="UDPG_MGDP_dh"/>
    <property type="match status" value="1"/>
</dbReference>
<dbReference type="InterPro" id="IPR036220">
    <property type="entry name" value="UDP-Glc/GDP-Man_DH_C_sf"/>
</dbReference>
<dbReference type="InterPro" id="IPR014027">
    <property type="entry name" value="UDP-Glc/GDP-Man_DH_C"/>
</dbReference>
<evidence type="ECO:0000256" key="7">
    <source>
        <dbReference type="PIRNR" id="PIRNR000124"/>
    </source>
</evidence>
<dbReference type="RefSeq" id="WP_196604074.1">
    <property type="nucleotide sequence ID" value="NZ_CP116940.1"/>
</dbReference>
<dbReference type="InterPro" id="IPR008927">
    <property type="entry name" value="6-PGluconate_DH-like_C_sf"/>
</dbReference>
<keyword evidence="4 7" id="KW-0560">Oxidoreductase</keyword>
<evidence type="ECO:0000256" key="4">
    <source>
        <dbReference type="ARBA" id="ARBA00023002"/>
    </source>
</evidence>
<feature type="domain" description="UDP-glucose/GDP-mannose dehydrogenase C-terminal" evidence="8">
    <location>
        <begin position="320"/>
        <end position="424"/>
    </location>
</feature>
<evidence type="ECO:0000256" key="2">
    <source>
        <dbReference type="ARBA" id="ARBA00006601"/>
    </source>
</evidence>
<comment type="similarity">
    <text evidence="2 7">Belongs to the UDP-glucose/GDP-mannose dehydrogenase family.</text>
</comment>
<dbReference type="InterPro" id="IPR017476">
    <property type="entry name" value="UDP-Glc/GDP-Man"/>
</dbReference>
<comment type="caution">
    <text evidence="9">The sequence shown here is derived from an EMBL/GenBank/DDBJ whole genome shotgun (WGS) entry which is preliminary data.</text>
</comment>
<evidence type="ECO:0000259" key="8">
    <source>
        <dbReference type="SMART" id="SM00984"/>
    </source>
</evidence>
<evidence type="ECO:0000256" key="3">
    <source>
        <dbReference type="ARBA" id="ARBA00012954"/>
    </source>
</evidence>
<dbReference type="Gene3D" id="3.40.50.720">
    <property type="entry name" value="NAD(P)-binding Rossmann-like Domain"/>
    <property type="match status" value="2"/>
</dbReference>
<dbReference type="SMART" id="SM00984">
    <property type="entry name" value="UDPG_MGDP_dh_C"/>
    <property type="match status" value="1"/>
</dbReference>